<dbReference type="InterPro" id="IPR022148">
    <property type="entry name" value="CopG_antitoxin"/>
</dbReference>
<dbReference type="Pfam" id="PF12441">
    <property type="entry name" value="CopG_antitoxin"/>
    <property type="match status" value="1"/>
</dbReference>
<dbReference type="GO" id="GO:0006355">
    <property type="term" value="P:regulation of DNA-templated transcription"/>
    <property type="evidence" value="ECO:0007669"/>
    <property type="project" value="InterPro"/>
</dbReference>
<accession>A0A937HLR8</accession>
<sequence length="99" mass="11447">MRKTAKEKGKKFPDFKSDKEAEHFVDTADLSEYDFSDFRPMSEVLADVELEQKDMQVNIRMPTTLYGALKATAKTRKIPYQRLVRKLLADGLQSMDSKK</sequence>
<dbReference type="EMBL" id="JADHOK010000001">
    <property type="protein sequence ID" value="MBL6761076.1"/>
    <property type="molecule type" value="Genomic_DNA"/>
</dbReference>
<evidence type="ECO:0000313" key="2">
    <source>
        <dbReference type="Proteomes" id="UP000785783"/>
    </source>
</evidence>
<protein>
    <submittedName>
        <fullName evidence="1">Uncharacterized protein</fullName>
    </submittedName>
</protein>
<dbReference type="Proteomes" id="UP000785783">
    <property type="component" value="Unassembled WGS sequence"/>
</dbReference>
<name>A0A937HLR8_9PROT</name>
<dbReference type="SUPFAM" id="SSF47598">
    <property type="entry name" value="Ribbon-helix-helix"/>
    <property type="match status" value="1"/>
</dbReference>
<organism evidence="1 2">
    <name type="scientific">PS1 clade bacterium</name>
    <dbReference type="NCBI Taxonomy" id="2175152"/>
    <lineage>
        <taxon>Bacteria</taxon>
        <taxon>Pseudomonadati</taxon>
        <taxon>Pseudomonadota</taxon>
        <taxon>Alphaproteobacteria</taxon>
        <taxon>PS1 clade</taxon>
    </lineage>
</organism>
<comment type="caution">
    <text evidence="1">The sequence shown here is derived from an EMBL/GenBank/DDBJ whole genome shotgun (WGS) entry which is preliminary data.</text>
</comment>
<dbReference type="InterPro" id="IPR010985">
    <property type="entry name" value="Ribbon_hlx_hlx"/>
</dbReference>
<dbReference type="AlphaFoldDB" id="A0A937HLR8"/>
<proteinExistence type="predicted"/>
<evidence type="ECO:0000313" key="1">
    <source>
        <dbReference type="EMBL" id="MBL6761076.1"/>
    </source>
</evidence>
<gene>
    <name evidence="1" type="ORF">ISQ19_00090</name>
</gene>
<reference evidence="1" key="1">
    <citation type="submission" date="2020-10" db="EMBL/GenBank/DDBJ databases">
        <title>Microbiome of the Black Sea water column analyzed by genome centric metagenomics.</title>
        <authorList>
            <person name="Cabello-Yeves P.J."/>
            <person name="Callieri C."/>
            <person name="Picazo A."/>
            <person name="Mehrshad M."/>
            <person name="Haro-Moreno J.M."/>
            <person name="Roda-Garcia J."/>
            <person name="Dzembekova N."/>
            <person name="Slabakova V."/>
            <person name="Slabakova N."/>
            <person name="Moncheva S."/>
            <person name="Rodriguez-Valera F."/>
        </authorList>
    </citation>
    <scope>NUCLEOTIDE SEQUENCE</scope>
    <source>
        <strain evidence="1">BS307-5m-G5</strain>
    </source>
</reference>